<keyword evidence="9" id="KW-0406">Ion transport</keyword>
<dbReference type="AlphaFoldDB" id="A0A6L9EI60"/>
<feature type="transmembrane region" description="Helical" evidence="14">
    <location>
        <begin position="183"/>
        <end position="205"/>
    </location>
</feature>
<keyword evidence="6" id="KW-0769">Symport</keyword>
<feature type="transmembrane region" description="Helical" evidence="14">
    <location>
        <begin position="271"/>
        <end position="293"/>
    </location>
</feature>
<dbReference type="EMBL" id="WXYO01000014">
    <property type="protein sequence ID" value="NAS14470.1"/>
    <property type="molecule type" value="Genomic_DNA"/>
</dbReference>
<feature type="transmembrane region" description="Helical" evidence="14">
    <location>
        <begin position="323"/>
        <end position="352"/>
    </location>
</feature>
<keyword evidence="11" id="KW-0739">Sodium transport</keyword>
<organism evidence="15 16">
    <name type="scientific">Poritiphilus flavus</name>
    <dbReference type="NCBI Taxonomy" id="2697053"/>
    <lineage>
        <taxon>Bacteria</taxon>
        <taxon>Pseudomonadati</taxon>
        <taxon>Bacteroidota</taxon>
        <taxon>Flavobacteriia</taxon>
        <taxon>Flavobacteriales</taxon>
        <taxon>Flavobacteriaceae</taxon>
        <taxon>Poritiphilus</taxon>
    </lineage>
</organism>
<dbReference type="PANTHER" id="PTHR48086">
    <property type="entry name" value="SODIUM/PROLINE SYMPORTER-RELATED"/>
    <property type="match status" value="1"/>
</dbReference>
<dbReference type="InterPro" id="IPR038377">
    <property type="entry name" value="Na/Glc_symporter_sf"/>
</dbReference>
<dbReference type="RefSeq" id="WP_161437518.1">
    <property type="nucleotide sequence ID" value="NZ_WXYO01000014.1"/>
</dbReference>
<evidence type="ECO:0000256" key="4">
    <source>
        <dbReference type="ARBA" id="ARBA00022475"/>
    </source>
</evidence>
<evidence type="ECO:0000256" key="6">
    <source>
        <dbReference type="ARBA" id="ARBA00022847"/>
    </source>
</evidence>
<protein>
    <recommendedName>
        <fullName evidence="17">Sodium:solute symporter family protein</fullName>
    </recommendedName>
</protein>
<feature type="transmembrane region" description="Helical" evidence="14">
    <location>
        <begin position="124"/>
        <end position="145"/>
    </location>
</feature>
<dbReference type="InterPro" id="IPR001734">
    <property type="entry name" value="Na/solute_symporter"/>
</dbReference>
<keyword evidence="3" id="KW-0813">Transport</keyword>
<dbReference type="PROSITE" id="PS50283">
    <property type="entry name" value="NA_SOLUT_SYMP_3"/>
    <property type="match status" value="1"/>
</dbReference>
<comment type="subcellular location">
    <subcellularLocation>
        <location evidence="1">Cell membrane</location>
        <topology evidence="1">Multi-pass membrane protein</topology>
    </subcellularLocation>
</comment>
<accession>A0A6L9EI60</accession>
<keyword evidence="10 14" id="KW-0472">Membrane</keyword>
<keyword evidence="5 14" id="KW-0812">Transmembrane</keyword>
<keyword evidence="8" id="KW-0915">Sodium</keyword>
<dbReference type="Pfam" id="PF00474">
    <property type="entry name" value="SSF"/>
    <property type="match status" value="1"/>
</dbReference>
<evidence type="ECO:0000256" key="1">
    <source>
        <dbReference type="ARBA" id="ARBA00004651"/>
    </source>
</evidence>
<feature type="transmembrane region" description="Helical" evidence="14">
    <location>
        <begin position="451"/>
        <end position="470"/>
    </location>
</feature>
<keyword evidence="7 14" id="KW-1133">Transmembrane helix</keyword>
<proteinExistence type="inferred from homology"/>
<evidence type="ECO:0000256" key="5">
    <source>
        <dbReference type="ARBA" id="ARBA00022692"/>
    </source>
</evidence>
<evidence type="ECO:0000256" key="12">
    <source>
        <dbReference type="ARBA" id="ARBA00033708"/>
    </source>
</evidence>
<feature type="transmembrane region" description="Helical" evidence="14">
    <location>
        <begin position="36"/>
        <end position="54"/>
    </location>
</feature>
<dbReference type="GO" id="GO:0005886">
    <property type="term" value="C:plasma membrane"/>
    <property type="evidence" value="ECO:0007669"/>
    <property type="project" value="UniProtKB-SubCell"/>
</dbReference>
<evidence type="ECO:0000256" key="9">
    <source>
        <dbReference type="ARBA" id="ARBA00023065"/>
    </source>
</evidence>
<evidence type="ECO:0000256" key="2">
    <source>
        <dbReference type="ARBA" id="ARBA00006434"/>
    </source>
</evidence>
<name>A0A6L9EI60_9FLAO</name>
<feature type="transmembrane region" description="Helical" evidence="14">
    <location>
        <begin position="373"/>
        <end position="390"/>
    </location>
</feature>
<reference evidence="15 16" key="1">
    <citation type="submission" date="2020-01" db="EMBL/GenBank/DDBJ databases">
        <title>Bacteria diversity of Porities sp.</title>
        <authorList>
            <person name="Wang G."/>
        </authorList>
    </citation>
    <scope>NUCLEOTIDE SEQUENCE [LARGE SCALE GENOMIC DNA]</scope>
    <source>
        <strain evidence="15 16">R33</strain>
    </source>
</reference>
<feature type="transmembrane region" description="Helical" evidence="14">
    <location>
        <begin position="157"/>
        <end position="176"/>
    </location>
</feature>
<evidence type="ECO:0000256" key="14">
    <source>
        <dbReference type="SAM" id="Phobius"/>
    </source>
</evidence>
<comment type="catalytic activity">
    <reaction evidence="12">
        <text>L-proline(in) + Na(+)(in) = L-proline(out) + Na(+)(out)</text>
        <dbReference type="Rhea" id="RHEA:28967"/>
        <dbReference type="ChEBI" id="CHEBI:29101"/>
        <dbReference type="ChEBI" id="CHEBI:60039"/>
    </reaction>
</comment>
<gene>
    <name evidence="15" type="ORF">GTQ38_20840</name>
</gene>
<evidence type="ECO:0000256" key="3">
    <source>
        <dbReference type="ARBA" id="ARBA00022448"/>
    </source>
</evidence>
<sequence>MDTTILIISIGGYLILLLGLGFLANRRRESNSLKDFYLAGSSLGSFVLLFTLYATQYSANTMLVTPAEVVNQGMGMILILGYLTAVVVFYLTFAPQLYQISRRFNFITPGDWFDHRFKLPKLTLLANCILVIVSVNFLLSQLMAMGHIVNGATDGHIPYWAGVVSLAFVVIVYESLGGMRAVAWTDVIQGVMLFTGLIGLFFIVVPDTAELEKISIWMIENEPQKIEVPESGFRIYWASLLLMIGFGAAVYPQAIQRIYAAKSVKSLRQSLGGMVIMPFVTVLILFLLGMASVPHFTDAEQLSKDDVLPTMLSFWGSTSAFNLGFSMLFIVGLIAAIMSTADSVLLSLSSIIAKDIFGKLRLKNASSERLTKIGKAFSWGIMLLMVLIALQPKITLWGLIELKMQILVQIVPLYLLGIYSKRVTSRGMFLGLIIGFSFATVAFFLDVKTIGNIHVGLIGLILNIITCYLFSREDPKTEG</sequence>
<evidence type="ECO:0000313" key="15">
    <source>
        <dbReference type="EMBL" id="NAS14470.1"/>
    </source>
</evidence>
<comment type="similarity">
    <text evidence="2 13">Belongs to the sodium:solute symporter (SSF) (TC 2.A.21) family.</text>
</comment>
<dbReference type="InterPro" id="IPR050277">
    <property type="entry name" value="Sodium:Solute_Symporter"/>
</dbReference>
<dbReference type="CDD" id="cd10322">
    <property type="entry name" value="SLC5sbd"/>
    <property type="match status" value="1"/>
</dbReference>
<dbReference type="Proteomes" id="UP000475249">
    <property type="component" value="Unassembled WGS sequence"/>
</dbReference>
<dbReference type="GO" id="GO:0015293">
    <property type="term" value="F:symporter activity"/>
    <property type="evidence" value="ECO:0007669"/>
    <property type="project" value="UniProtKB-KW"/>
</dbReference>
<feature type="transmembrane region" description="Helical" evidence="14">
    <location>
        <begin position="233"/>
        <end position="251"/>
    </location>
</feature>
<dbReference type="PANTHER" id="PTHR48086:SF3">
    <property type="entry name" value="SODIUM_PROLINE SYMPORTER"/>
    <property type="match status" value="1"/>
</dbReference>
<dbReference type="Gene3D" id="1.20.1730.10">
    <property type="entry name" value="Sodium/glucose cotransporter"/>
    <property type="match status" value="1"/>
</dbReference>
<evidence type="ECO:0000256" key="8">
    <source>
        <dbReference type="ARBA" id="ARBA00023053"/>
    </source>
</evidence>
<feature type="transmembrane region" description="Helical" evidence="14">
    <location>
        <begin position="396"/>
        <end position="416"/>
    </location>
</feature>
<keyword evidence="4" id="KW-1003">Cell membrane</keyword>
<dbReference type="GO" id="GO:0006814">
    <property type="term" value="P:sodium ion transport"/>
    <property type="evidence" value="ECO:0007669"/>
    <property type="project" value="UniProtKB-KW"/>
</dbReference>
<keyword evidence="16" id="KW-1185">Reference proteome</keyword>
<evidence type="ECO:0000256" key="10">
    <source>
        <dbReference type="ARBA" id="ARBA00023136"/>
    </source>
</evidence>
<feature type="transmembrane region" description="Helical" evidence="14">
    <location>
        <begin position="428"/>
        <end position="445"/>
    </location>
</feature>
<evidence type="ECO:0000256" key="11">
    <source>
        <dbReference type="ARBA" id="ARBA00023201"/>
    </source>
</evidence>
<comment type="caution">
    <text evidence="15">The sequence shown here is derived from an EMBL/GenBank/DDBJ whole genome shotgun (WGS) entry which is preliminary data.</text>
</comment>
<feature type="transmembrane region" description="Helical" evidence="14">
    <location>
        <begin position="74"/>
        <end position="93"/>
    </location>
</feature>
<evidence type="ECO:0000256" key="13">
    <source>
        <dbReference type="RuleBase" id="RU362091"/>
    </source>
</evidence>
<evidence type="ECO:0000313" key="16">
    <source>
        <dbReference type="Proteomes" id="UP000475249"/>
    </source>
</evidence>
<evidence type="ECO:0000256" key="7">
    <source>
        <dbReference type="ARBA" id="ARBA00022989"/>
    </source>
</evidence>
<evidence type="ECO:0008006" key="17">
    <source>
        <dbReference type="Google" id="ProtNLM"/>
    </source>
</evidence>
<feature type="transmembrane region" description="Helical" evidence="14">
    <location>
        <begin position="6"/>
        <end position="24"/>
    </location>
</feature>